<dbReference type="SUPFAM" id="SSF49265">
    <property type="entry name" value="Fibronectin type III"/>
    <property type="match status" value="1"/>
</dbReference>
<proteinExistence type="predicted"/>
<dbReference type="InterPro" id="IPR046020">
    <property type="entry name" value="DUF5977"/>
</dbReference>
<dbReference type="Gene3D" id="2.60.40.10">
    <property type="entry name" value="Immunoglobulins"/>
    <property type="match status" value="1"/>
</dbReference>
<organism evidence="2 3">
    <name type="scientific">Flavobacterium chungangense</name>
    <dbReference type="NCBI Taxonomy" id="554283"/>
    <lineage>
        <taxon>Bacteria</taxon>
        <taxon>Pseudomonadati</taxon>
        <taxon>Bacteroidota</taxon>
        <taxon>Flavobacteriia</taxon>
        <taxon>Flavobacteriales</taxon>
        <taxon>Flavobacteriaceae</taxon>
        <taxon>Flavobacterium</taxon>
    </lineage>
</organism>
<dbReference type="Pfam" id="PF00041">
    <property type="entry name" value="fn3"/>
    <property type="match status" value="1"/>
</dbReference>
<dbReference type="InterPro" id="IPR036116">
    <property type="entry name" value="FN3_sf"/>
</dbReference>
<dbReference type="InterPro" id="IPR013783">
    <property type="entry name" value="Ig-like_fold"/>
</dbReference>
<comment type="caution">
    <text evidence="2">The sequence shown here is derived from an EMBL/GenBank/DDBJ whole genome shotgun (WGS) entry which is preliminary data.</text>
</comment>
<evidence type="ECO:0000313" key="3">
    <source>
        <dbReference type="Proteomes" id="UP000556700"/>
    </source>
</evidence>
<dbReference type="Pfam" id="PF19404">
    <property type="entry name" value="DUF5977"/>
    <property type="match status" value="1"/>
</dbReference>
<dbReference type="PROSITE" id="PS50853">
    <property type="entry name" value="FN3"/>
    <property type="match status" value="1"/>
</dbReference>
<dbReference type="RefSeq" id="WP_031457728.1">
    <property type="nucleotide sequence ID" value="NZ_CAIJDO010000081.1"/>
</dbReference>
<feature type="domain" description="Fibronectin type-III" evidence="1">
    <location>
        <begin position="1164"/>
        <end position="1246"/>
    </location>
</feature>
<dbReference type="EMBL" id="CAIJDO010000081">
    <property type="protein sequence ID" value="CAD0002113.1"/>
    <property type="molecule type" value="Genomic_DNA"/>
</dbReference>
<evidence type="ECO:0000313" key="2">
    <source>
        <dbReference type="EMBL" id="CAD0002113.1"/>
    </source>
</evidence>
<evidence type="ECO:0000259" key="1">
    <source>
        <dbReference type="PROSITE" id="PS50853"/>
    </source>
</evidence>
<dbReference type="CDD" id="cd00063">
    <property type="entry name" value="FN3"/>
    <property type="match status" value="1"/>
</dbReference>
<sequence>MGELNTKNAHTTQMKQYALIFYIIILLINSQDAKSQEADALKSHIPNITVASPQAASISKVGEIPIDISTGRMNYTIPIFEIKEGDFSMPINLSYNYSGLLLDEAPGYAGVGWTFNIGGSILHSINGLDDTNREYQKEWVYKYVNKLPPYDDYISPSGKTTINHYLESLSNGIFDGEPDKYIVNAGNLNCSFYLDKDNNAIFLKNSSYKVTGYSYNGFTVTDEKGTNYIFDILQGSGKSVGAESSIYTSSFLLREINFPTTSNKITFEYSNNNYLSDLNVSQTLTSNSTLYVANQGYELITHKTYSSVDSSILTKITTNDYTIELQYNNNPTESGVAVISNLLVKNKANVAVKSYDFVYSGWTGKRTNLLKVKFNGQIINEMEYDTSTPYPVMTADSDYVKKDLWGYYNKNGRLATYSSTTLPDDNPYLKPDFSSTKIGALTKILYQTKGYSLIEYEPNMAYLRSIDYNLPYESDGTVTTRGIANTSAHDGITDEKTFTVTTVPTEVIIRYLVANQPEITQNQEQRDTKVLLLKEGDDEANAIFSFNKTWLKELTWIPQTNSFTGTEKKVINNPGTYRIKAISGIGSTASIDVAVKQRPDHFNQTVGGIRVKQVKNCDFNDECITTVYNYSQENKSTGVMLQRPQFYSGYHIQDNMGCSPPNYIRRDFYNFTSIFPLSNFRGSPVLYSAVEKIDSGTYSNNQPVNNGKTIFYYYGQEMSNSLQAEHEYFAIGLLSAKLVKDQNNNLKAKQKNDYLLLSSIPDNNKILYVLNTKIVREKRIYGGGGAMGDCMLQYPRPLLDFQAAWFRYQPRNYMLQKEENINYYANDSIVQSTTFDYDLNLTSLKSKKVVNSKGETLETKYLYPTDSEMSSEPFVSELISKNRIGTPLAVRSYNTNKLSDQKIVYAKDASTANLLLPKYVYANKGADAIDSAKDKKVTYDQYDDKGNILQYTLENGMPVSIIWGYNKTQPVAKIENAVYSLIPVGTITNLQSLSDADHDNCVSASCKEQLLRNALDTFRATFPNAFISTYTYNPLIGVTSITDPRGNVSYYEYDALGRLQFVKDKDLNVLQKYCYNYKGQQIDCDISFASGTVYKSTARSGSFTRNNCASGEVGSSVTYNQAQGVETSTVSQADADSKGLTRFNTDGQAYANTNGTCSIPTPAAPTGLTFTSATAASLNFSWTAVAGAASYKIYKNGTDTGITSATNTGSLSGLTASTAYSIQIQAVNASGNSALSTAVLMTTASAPVSNTCTLNFSRESGTSYMYKNGSSYLTRSTSGTSSGTLSSGDTFYVMVSAASTYYKSIIISSSVRGALYSTLIRTGSSVTSPTFTKTGSEVITIDCTTSTEP</sequence>
<gene>
    <name evidence="2" type="ORF">FLACHUCJ7_00836</name>
</gene>
<keyword evidence="3" id="KW-1185">Reference proteome</keyword>
<dbReference type="Proteomes" id="UP000556700">
    <property type="component" value="Unassembled WGS sequence"/>
</dbReference>
<dbReference type="SMART" id="SM00060">
    <property type="entry name" value="FN3"/>
    <property type="match status" value="1"/>
</dbReference>
<reference evidence="2 3" key="1">
    <citation type="submission" date="2020-06" db="EMBL/GenBank/DDBJ databases">
        <authorList>
            <person name="Criscuolo A."/>
        </authorList>
    </citation>
    <scope>NUCLEOTIDE SEQUENCE [LARGE SCALE GENOMIC DNA]</scope>
    <source>
        <strain evidence="3">CIP 110025</strain>
    </source>
</reference>
<accession>A0A6V6YRP1</accession>
<dbReference type="InterPro" id="IPR003961">
    <property type="entry name" value="FN3_dom"/>
</dbReference>
<protein>
    <recommendedName>
        <fullName evidence="1">Fibronectin type-III domain-containing protein</fullName>
    </recommendedName>
</protein>
<name>A0A6V6YRP1_9FLAO</name>